<organism evidence="1 2">
    <name type="scientific">Dryococelus australis</name>
    <dbReference type="NCBI Taxonomy" id="614101"/>
    <lineage>
        <taxon>Eukaryota</taxon>
        <taxon>Metazoa</taxon>
        <taxon>Ecdysozoa</taxon>
        <taxon>Arthropoda</taxon>
        <taxon>Hexapoda</taxon>
        <taxon>Insecta</taxon>
        <taxon>Pterygota</taxon>
        <taxon>Neoptera</taxon>
        <taxon>Polyneoptera</taxon>
        <taxon>Phasmatodea</taxon>
        <taxon>Verophasmatodea</taxon>
        <taxon>Anareolatae</taxon>
        <taxon>Phasmatidae</taxon>
        <taxon>Eurycanthinae</taxon>
        <taxon>Dryococelus</taxon>
    </lineage>
</organism>
<gene>
    <name evidence="1" type="ORF">PR048_001804</name>
</gene>
<sequence length="80" mass="9232">MEENFPDNEIEDCLGLMIADCENVDGYNRVVETDNSDEDADEAPLPEKHISQVSALEWADKRLEYLEQQDNKFLSEKLLL</sequence>
<accession>A0ABQ9IIC9</accession>
<dbReference type="EMBL" id="JARBHB010000001">
    <property type="protein sequence ID" value="KAJ8896460.1"/>
    <property type="molecule type" value="Genomic_DNA"/>
</dbReference>
<evidence type="ECO:0000313" key="1">
    <source>
        <dbReference type="EMBL" id="KAJ8896460.1"/>
    </source>
</evidence>
<keyword evidence="2" id="KW-1185">Reference proteome</keyword>
<reference evidence="1 2" key="1">
    <citation type="submission" date="2023-02" db="EMBL/GenBank/DDBJ databases">
        <title>LHISI_Scaffold_Assembly.</title>
        <authorList>
            <person name="Stuart O.P."/>
            <person name="Cleave R."/>
            <person name="Magrath M.J.L."/>
            <person name="Mikheyev A.S."/>
        </authorList>
    </citation>
    <scope>NUCLEOTIDE SEQUENCE [LARGE SCALE GENOMIC DNA]</scope>
    <source>
        <strain evidence="1">Daus_M_001</strain>
        <tissue evidence="1">Leg muscle</tissue>
    </source>
</reference>
<protein>
    <submittedName>
        <fullName evidence="1">Uncharacterized protein</fullName>
    </submittedName>
</protein>
<name>A0ABQ9IIC9_9NEOP</name>
<comment type="caution">
    <text evidence="1">The sequence shown here is derived from an EMBL/GenBank/DDBJ whole genome shotgun (WGS) entry which is preliminary data.</text>
</comment>
<dbReference type="Proteomes" id="UP001159363">
    <property type="component" value="Chromosome 1"/>
</dbReference>
<proteinExistence type="predicted"/>
<evidence type="ECO:0000313" key="2">
    <source>
        <dbReference type="Proteomes" id="UP001159363"/>
    </source>
</evidence>